<dbReference type="SMART" id="SM00332">
    <property type="entry name" value="PP2Cc"/>
    <property type="match status" value="1"/>
</dbReference>
<dbReference type="PANTHER" id="PTHR12320">
    <property type="entry name" value="PROTEIN PHOSPHATASE 2C"/>
    <property type="match status" value="1"/>
</dbReference>
<feature type="compositionally biased region" description="Polar residues" evidence="2">
    <location>
        <begin position="155"/>
        <end position="172"/>
    </location>
</feature>
<keyword evidence="1" id="KW-0464">Manganese</keyword>
<keyword evidence="1" id="KW-0460">Magnesium</keyword>
<feature type="domain" description="PPM-type phosphatase" evidence="3">
    <location>
        <begin position="250"/>
        <end position="539"/>
    </location>
</feature>
<accession>A0AAF0YG07</accession>
<dbReference type="Gene3D" id="3.60.40.10">
    <property type="entry name" value="PPM-type phosphatase domain"/>
    <property type="match status" value="1"/>
</dbReference>
<dbReference type="GO" id="GO:0046872">
    <property type="term" value="F:metal ion binding"/>
    <property type="evidence" value="ECO:0007669"/>
    <property type="project" value="UniProtKB-UniRule"/>
</dbReference>
<dbReference type="PANTHER" id="PTHR12320:SF84">
    <property type="entry name" value="PROTEIN PHOSPHATASE"/>
    <property type="match status" value="1"/>
</dbReference>
<evidence type="ECO:0000259" key="3">
    <source>
        <dbReference type="PROSITE" id="PS51746"/>
    </source>
</evidence>
<comment type="catalytic activity">
    <reaction evidence="1">
        <text>O-phospho-L-threonyl-[protein] + H2O = L-threonyl-[protein] + phosphate</text>
        <dbReference type="Rhea" id="RHEA:47004"/>
        <dbReference type="Rhea" id="RHEA-COMP:11060"/>
        <dbReference type="Rhea" id="RHEA-COMP:11605"/>
        <dbReference type="ChEBI" id="CHEBI:15377"/>
        <dbReference type="ChEBI" id="CHEBI:30013"/>
        <dbReference type="ChEBI" id="CHEBI:43474"/>
        <dbReference type="ChEBI" id="CHEBI:61977"/>
        <dbReference type="EC" id="3.1.3.16"/>
    </reaction>
</comment>
<reference evidence="4" key="1">
    <citation type="submission" date="2023-10" db="EMBL/GenBank/DDBJ databases">
        <authorList>
            <person name="Noh H."/>
        </authorList>
    </citation>
    <scope>NUCLEOTIDE SEQUENCE</scope>
    <source>
        <strain evidence="4">DUCC4014</strain>
    </source>
</reference>
<dbReference type="PROSITE" id="PS51746">
    <property type="entry name" value="PPM_2"/>
    <property type="match status" value="1"/>
</dbReference>
<organism evidence="4 5">
    <name type="scientific">Vanrija pseudolonga</name>
    <dbReference type="NCBI Taxonomy" id="143232"/>
    <lineage>
        <taxon>Eukaryota</taxon>
        <taxon>Fungi</taxon>
        <taxon>Dikarya</taxon>
        <taxon>Basidiomycota</taxon>
        <taxon>Agaricomycotina</taxon>
        <taxon>Tremellomycetes</taxon>
        <taxon>Trichosporonales</taxon>
        <taxon>Trichosporonaceae</taxon>
        <taxon>Vanrija</taxon>
    </lineage>
</organism>
<dbReference type="GeneID" id="87809559"/>
<feature type="compositionally biased region" description="Polar residues" evidence="2">
    <location>
        <begin position="38"/>
        <end position="57"/>
    </location>
</feature>
<keyword evidence="1" id="KW-0904">Protein phosphatase</keyword>
<dbReference type="EC" id="3.1.3.16" evidence="1"/>
<evidence type="ECO:0000313" key="4">
    <source>
        <dbReference type="EMBL" id="WOO82853.1"/>
    </source>
</evidence>
<proteinExistence type="inferred from homology"/>
<dbReference type="RefSeq" id="XP_062628885.1">
    <property type="nucleotide sequence ID" value="XM_062772901.1"/>
</dbReference>
<dbReference type="SUPFAM" id="SSF81606">
    <property type="entry name" value="PP2C-like"/>
    <property type="match status" value="1"/>
</dbReference>
<feature type="region of interest" description="Disordered" evidence="2">
    <location>
        <begin position="35"/>
        <end position="57"/>
    </location>
</feature>
<feature type="region of interest" description="Disordered" evidence="2">
    <location>
        <begin position="119"/>
        <end position="186"/>
    </location>
</feature>
<protein>
    <recommendedName>
        <fullName evidence="1">Protein phosphatase</fullName>
        <ecNumber evidence="1">3.1.3.16</ecNumber>
    </recommendedName>
</protein>
<keyword evidence="5" id="KW-1185">Reference proteome</keyword>
<comment type="catalytic activity">
    <reaction evidence="1">
        <text>O-phospho-L-seryl-[protein] + H2O = L-seryl-[protein] + phosphate</text>
        <dbReference type="Rhea" id="RHEA:20629"/>
        <dbReference type="Rhea" id="RHEA-COMP:9863"/>
        <dbReference type="Rhea" id="RHEA-COMP:11604"/>
        <dbReference type="ChEBI" id="CHEBI:15377"/>
        <dbReference type="ChEBI" id="CHEBI:29999"/>
        <dbReference type="ChEBI" id="CHEBI:43474"/>
        <dbReference type="ChEBI" id="CHEBI:83421"/>
        <dbReference type="EC" id="3.1.3.16"/>
    </reaction>
</comment>
<comment type="cofactor">
    <cofactor evidence="1">
        <name>Mg(2+)</name>
        <dbReference type="ChEBI" id="CHEBI:18420"/>
    </cofactor>
</comment>
<dbReference type="GO" id="GO:0004722">
    <property type="term" value="F:protein serine/threonine phosphatase activity"/>
    <property type="evidence" value="ECO:0007669"/>
    <property type="project" value="UniProtKB-EC"/>
</dbReference>
<keyword evidence="1" id="KW-0479">Metal-binding</keyword>
<evidence type="ECO:0000256" key="1">
    <source>
        <dbReference type="RuleBase" id="RU366020"/>
    </source>
</evidence>
<keyword evidence="1" id="KW-0378">Hydrolase</keyword>
<gene>
    <name evidence="4" type="primary">Os10g0370000</name>
    <name evidence="4" type="ORF">LOC62_04G006335</name>
</gene>
<comment type="similarity">
    <text evidence="1">Belongs to the PP2C family.</text>
</comment>
<dbReference type="InterPro" id="IPR039123">
    <property type="entry name" value="PPTC7"/>
</dbReference>
<sequence length="556" mass="59914">MSKPKPGLGKGLARTLVHPVPTAPSAAIHHPIALPPLASSNTTRVSSLSGPRSSQWPSAVVPNHMALLPLWDAPQTELGRRSYVTAASPLRASVDTSTSTPSSSSYSFPQYLPPSLLFDRPRPPFNDVHLPPPPPLPTAAVLRAPSPPHPAKQPRPTQTHTVLSPTPQLNNGPSPSPSPPLTYLGIRPDRVDIHKTAPIPDPNNLTLYSSNLIFHLGASGSAKERFPSPPSRGRSQTPPPPRPRSFPLPDITPPTALHSTAVGEDSYFARVDGVCVADGVGGWSRSGKGPADAGRWSRLLTHYCEEEVARWWAGADDYMTSDDDASGWAARAWKRGAESEAGGTAASRRHRRPLDPVEIMQKGYEKCLSCAAAEGIYGSSTCLLALLHHSTLLVANLGDCSLLVIRRGEVVFRTSEMQHAFNFPLQLGTHSRDEPMKDAKRYDFTVEKEDVVIVGSDGLMDNLFDEDILETLQEFSTPSQPSSLPPFSPQVVSEALCNRARAVSEQTTATTPFMIRAIEEGIDFVGGKRDDISVLVGVIGDRDRDGLNMTLDAGVL</sequence>
<dbReference type="InterPro" id="IPR001932">
    <property type="entry name" value="PPM-type_phosphatase-like_dom"/>
</dbReference>
<comment type="cofactor">
    <cofactor evidence="1">
        <name>Mn(2+)</name>
        <dbReference type="ChEBI" id="CHEBI:29035"/>
    </cofactor>
</comment>
<evidence type="ECO:0000256" key="2">
    <source>
        <dbReference type="SAM" id="MobiDB-lite"/>
    </source>
</evidence>
<evidence type="ECO:0000313" key="5">
    <source>
        <dbReference type="Proteomes" id="UP000827549"/>
    </source>
</evidence>
<dbReference type="Pfam" id="PF13672">
    <property type="entry name" value="PP2C_2"/>
    <property type="match status" value="1"/>
</dbReference>
<dbReference type="Proteomes" id="UP000827549">
    <property type="component" value="Chromosome 4"/>
</dbReference>
<feature type="region of interest" description="Disordered" evidence="2">
    <location>
        <begin position="220"/>
        <end position="258"/>
    </location>
</feature>
<dbReference type="AlphaFoldDB" id="A0AAF0YG07"/>
<dbReference type="InterPro" id="IPR036457">
    <property type="entry name" value="PPM-type-like_dom_sf"/>
</dbReference>
<name>A0AAF0YG07_9TREE</name>
<dbReference type="EMBL" id="CP086717">
    <property type="protein sequence ID" value="WOO82853.1"/>
    <property type="molecule type" value="Genomic_DNA"/>
</dbReference>
<feature type="compositionally biased region" description="Pro residues" evidence="2">
    <location>
        <begin position="237"/>
        <end position="252"/>
    </location>
</feature>